<feature type="transmembrane region" description="Helical" evidence="7">
    <location>
        <begin position="426"/>
        <end position="450"/>
    </location>
</feature>
<dbReference type="AlphaFoldDB" id="A0A4R2KVR8"/>
<name>A0A4R2KVR8_9GAMM</name>
<keyword evidence="10" id="KW-1185">Reference proteome</keyword>
<organism evidence="9 10">
    <name type="scientific">Chromatocurvus halotolerans</name>
    <dbReference type="NCBI Taxonomy" id="1132028"/>
    <lineage>
        <taxon>Bacteria</taxon>
        <taxon>Pseudomonadati</taxon>
        <taxon>Pseudomonadota</taxon>
        <taxon>Gammaproteobacteria</taxon>
        <taxon>Cellvibrionales</taxon>
        <taxon>Halieaceae</taxon>
        <taxon>Chromatocurvus</taxon>
    </lineage>
</organism>
<evidence type="ECO:0000256" key="6">
    <source>
        <dbReference type="SAM" id="Coils"/>
    </source>
</evidence>
<dbReference type="PANTHER" id="PTHR32309:SF13">
    <property type="entry name" value="FERRIC ENTEROBACTIN TRANSPORT PROTEIN FEPE"/>
    <property type="match status" value="1"/>
</dbReference>
<keyword evidence="6" id="KW-0175">Coiled coil</keyword>
<dbReference type="RefSeq" id="WP_117319069.1">
    <property type="nucleotide sequence ID" value="NZ_QQSW01000018.1"/>
</dbReference>
<dbReference type="OrthoDB" id="9795292at2"/>
<evidence type="ECO:0000313" key="10">
    <source>
        <dbReference type="Proteomes" id="UP000294980"/>
    </source>
</evidence>
<evidence type="ECO:0000256" key="2">
    <source>
        <dbReference type="ARBA" id="ARBA00022475"/>
    </source>
</evidence>
<dbReference type="InterPro" id="IPR014345">
    <property type="entry name" value="XrtA_polysacc_chain"/>
</dbReference>
<dbReference type="EMBL" id="SLWX01000014">
    <property type="protein sequence ID" value="TCO74328.1"/>
    <property type="molecule type" value="Genomic_DNA"/>
</dbReference>
<proteinExistence type="predicted"/>
<dbReference type="GO" id="GO:0004713">
    <property type="term" value="F:protein tyrosine kinase activity"/>
    <property type="evidence" value="ECO:0007669"/>
    <property type="project" value="TreeGrafter"/>
</dbReference>
<feature type="coiled-coil region" evidence="6">
    <location>
        <begin position="169"/>
        <end position="239"/>
    </location>
</feature>
<evidence type="ECO:0000256" key="1">
    <source>
        <dbReference type="ARBA" id="ARBA00004651"/>
    </source>
</evidence>
<protein>
    <submittedName>
        <fullName evidence="9">Polysaccharide chain length determinant protein (PEP-CTERM system associated)</fullName>
    </submittedName>
</protein>
<feature type="coiled-coil region" evidence="6">
    <location>
        <begin position="324"/>
        <end position="389"/>
    </location>
</feature>
<feature type="transmembrane region" description="Helical" evidence="7">
    <location>
        <begin position="488"/>
        <end position="512"/>
    </location>
</feature>
<evidence type="ECO:0000256" key="7">
    <source>
        <dbReference type="SAM" id="Phobius"/>
    </source>
</evidence>
<keyword evidence="3 7" id="KW-0812">Transmembrane</keyword>
<comment type="caution">
    <text evidence="9">The sequence shown here is derived from an EMBL/GenBank/DDBJ whole genome shotgun (WGS) entry which is preliminary data.</text>
</comment>
<comment type="subcellular location">
    <subcellularLocation>
        <location evidence="1">Cell membrane</location>
        <topology evidence="1">Multi-pass membrane protein</topology>
    </subcellularLocation>
</comment>
<evidence type="ECO:0000313" key="9">
    <source>
        <dbReference type="EMBL" id="TCO74328.1"/>
    </source>
</evidence>
<keyword evidence="5 7" id="KW-0472">Membrane</keyword>
<evidence type="ECO:0000259" key="8">
    <source>
        <dbReference type="Pfam" id="PF02706"/>
    </source>
</evidence>
<keyword evidence="2" id="KW-1003">Cell membrane</keyword>
<gene>
    <name evidence="9" type="ORF">EV688_11441</name>
</gene>
<feature type="domain" description="Polysaccharide chain length determinant N-terminal" evidence="8">
    <location>
        <begin position="14"/>
        <end position="93"/>
    </location>
</feature>
<sequence>MQEALSQILSYVWGVWRFRWLALIVAWVIALAGWAYVWQMPESYVATARVYVDTNSVLRPLLRGLAITPNIDQRISMLSRTLLSRPNLEKLSRMTDLDLIATTESQKAALIERLRSSISLSGSRANASLYEIAVRDRDRDVARRVTQSLITVFIESSLNEKRADSTGAQAFLDEQIAEYEARLIEAESRLARFKQKNADVVPGSSGDYYSRLQAARSNLATARLELDELQNRRSELQRQLDGEEPVFLGGGSGNAMQNSPLDQRIQTLNVRRDELLARYTDQHPQVRQISGLIDELQAKKQEEMAAMSPGMGSGFGNLNASPVYQGMRAMLAETEARVAELRVRVEEYQRRVDDLNGKVVQIPEVEAQLQQLNRDYEVVSRQHQELLQRRESARLGQDVESNASDVTFRVIDPPYVPLVPNEPNKLLLNVGVVVVALGAGVALALLLALLKPLIADARMLANTTGLPLLGTVTLNSKVHERRSENWRLAGFAACTLLLLVTAAGVAVGPALLA</sequence>
<reference evidence="9 10" key="1">
    <citation type="submission" date="2019-03" db="EMBL/GenBank/DDBJ databases">
        <title>Genomic Encyclopedia of Type Strains, Phase IV (KMG-IV): sequencing the most valuable type-strain genomes for metagenomic binning, comparative biology and taxonomic classification.</title>
        <authorList>
            <person name="Goeker M."/>
        </authorList>
    </citation>
    <scope>NUCLEOTIDE SEQUENCE [LARGE SCALE GENOMIC DNA]</scope>
    <source>
        <strain evidence="9 10">DSM 23344</strain>
    </source>
</reference>
<evidence type="ECO:0000256" key="4">
    <source>
        <dbReference type="ARBA" id="ARBA00022989"/>
    </source>
</evidence>
<feature type="transmembrane region" description="Helical" evidence="7">
    <location>
        <begin position="20"/>
        <end position="38"/>
    </location>
</feature>
<dbReference type="Pfam" id="PF02706">
    <property type="entry name" value="Wzz"/>
    <property type="match status" value="1"/>
</dbReference>
<evidence type="ECO:0000256" key="5">
    <source>
        <dbReference type="ARBA" id="ARBA00023136"/>
    </source>
</evidence>
<dbReference type="Proteomes" id="UP000294980">
    <property type="component" value="Unassembled WGS sequence"/>
</dbReference>
<dbReference type="NCBIfam" id="TIGR03007">
    <property type="entry name" value="pepcterm_ChnLen"/>
    <property type="match status" value="1"/>
</dbReference>
<accession>A0A4R2KVR8</accession>
<dbReference type="InterPro" id="IPR050445">
    <property type="entry name" value="Bact_polysacc_biosynth/exp"/>
</dbReference>
<keyword evidence="4 7" id="KW-1133">Transmembrane helix</keyword>
<evidence type="ECO:0000256" key="3">
    <source>
        <dbReference type="ARBA" id="ARBA00022692"/>
    </source>
</evidence>
<dbReference type="GO" id="GO:0005886">
    <property type="term" value="C:plasma membrane"/>
    <property type="evidence" value="ECO:0007669"/>
    <property type="project" value="UniProtKB-SubCell"/>
</dbReference>
<dbReference type="InterPro" id="IPR003856">
    <property type="entry name" value="LPS_length_determ_N"/>
</dbReference>
<dbReference type="PANTHER" id="PTHR32309">
    <property type="entry name" value="TYROSINE-PROTEIN KINASE"/>
    <property type="match status" value="1"/>
</dbReference>